<protein>
    <recommendedName>
        <fullName evidence="2">YCII-related domain-containing protein</fullName>
    </recommendedName>
</protein>
<dbReference type="InterPro" id="IPR005545">
    <property type="entry name" value="YCII"/>
</dbReference>
<dbReference type="Gene3D" id="3.30.70.1060">
    <property type="entry name" value="Dimeric alpha+beta barrel"/>
    <property type="match status" value="1"/>
</dbReference>
<dbReference type="Proteomes" id="UP000037712">
    <property type="component" value="Unassembled WGS sequence"/>
</dbReference>
<name>A0A0M8PKE6_RHORH</name>
<evidence type="ECO:0000256" key="1">
    <source>
        <dbReference type="ARBA" id="ARBA00007689"/>
    </source>
</evidence>
<dbReference type="AlphaFoldDB" id="A0A0M8PKE6"/>
<dbReference type="SUPFAM" id="SSF54909">
    <property type="entry name" value="Dimeric alpha+beta barrel"/>
    <property type="match status" value="1"/>
</dbReference>
<gene>
    <name evidence="3" type="ORF">Z051_19885</name>
</gene>
<reference evidence="3 4" key="1">
    <citation type="journal article" date="2015" name="Genome Announc.">
        <title>Draft Genome Sequence of Rhodococcus rhodochrous Strain KG-21, a Soil Isolate from Oil Fields of Krishna-Godavari Basin, India.</title>
        <authorList>
            <person name="Dawar C."/>
            <person name="Aggarwal R.K."/>
        </authorList>
    </citation>
    <scope>NUCLEOTIDE SEQUENCE [LARGE SCALE GENOMIC DNA]</scope>
    <source>
        <strain evidence="3 4">KG-21</strain>
    </source>
</reference>
<organism evidence="3 4">
    <name type="scientific">Rhodococcus rhodochrous KG-21</name>
    <dbReference type="NCBI Taxonomy" id="1441923"/>
    <lineage>
        <taxon>Bacteria</taxon>
        <taxon>Bacillati</taxon>
        <taxon>Actinomycetota</taxon>
        <taxon>Actinomycetes</taxon>
        <taxon>Mycobacteriales</taxon>
        <taxon>Nocardiaceae</taxon>
        <taxon>Rhodococcus</taxon>
    </lineage>
</organism>
<proteinExistence type="inferred from homology"/>
<dbReference type="InterPro" id="IPR011008">
    <property type="entry name" value="Dimeric_a/b-barrel"/>
</dbReference>
<comment type="similarity">
    <text evidence="1">Belongs to the YciI family.</text>
</comment>
<dbReference type="RefSeq" id="WP_054374189.1">
    <property type="nucleotide sequence ID" value="NZ_AZYO01000066.1"/>
</dbReference>
<dbReference type="Pfam" id="PF03795">
    <property type="entry name" value="YCII"/>
    <property type="match status" value="1"/>
</dbReference>
<evidence type="ECO:0000259" key="2">
    <source>
        <dbReference type="Pfam" id="PF03795"/>
    </source>
</evidence>
<accession>A0A0M8PKE6</accession>
<dbReference type="PATRIC" id="fig|1441923.3.peg.4345"/>
<comment type="caution">
    <text evidence="3">The sequence shown here is derived from an EMBL/GenBank/DDBJ whole genome shotgun (WGS) entry which is preliminary data.</text>
</comment>
<feature type="domain" description="YCII-related" evidence="2">
    <location>
        <begin position="19"/>
        <end position="82"/>
    </location>
</feature>
<sequence>MTLYLVTYVHPDPVGWERYLEPHLEWIAQQVEAGTLLASGPTTADEHEHRSAALLFQCEDEDFLHRILESDPYLVHGQVSNMTCQAWDPIFGILNERSSRAGSSTERTVSDVLAMFGPRTIT</sequence>
<evidence type="ECO:0000313" key="3">
    <source>
        <dbReference type="EMBL" id="KOS54492.1"/>
    </source>
</evidence>
<evidence type="ECO:0000313" key="4">
    <source>
        <dbReference type="Proteomes" id="UP000037712"/>
    </source>
</evidence>
<dbReference type="EMBL" id="AZYO01000066">
    <property type="protein sequence ID" value="KOS54492.1"/>
    <property type="molecule type" value="Genomic_DNA"/>
</dbReference>
<reference evidence="4" key="2">
    <citation type="submission" date="2015-01" db="EMBL/GenBank/DDBJ databases">
        <title>Draft genome sequence of potential hydrocarbon metabolising strain of Rhodococcus rhodochrous.</title>
        <authorList>
            <person name="Aggarwal R.K."/>
            <person name="Dawar C."/>
        </authorList>
    </citation>
    <scope>NUCLEOTIDE SEQUENCE [LARGE SCALE GENOMIC DNA]</scope>
    <source>
        <strain evidence="4">KG-21</strain>
    </source>
</reference>